<dbReference type="PANTHER" id="PTHR45528">
    <property type="entry name" value="SENSOR HISTIDINE KINASE CPXA"/>
    <property type="match status" value="1"/>
</dbReference>
<evidence type="ECO:0000313" key="16">
    <source>
        <dbReference type="EMBL" id="RJF37319.1"/>
    </source>
</evidence>
<organism evidence="16 17">
    <name type="scientific">Pseudoalteromonas gelatinilytica</name>
    <dbReference type="NCBI Taxonomy" id="1703256"/>
    <lineage>
        <taxon>Bacteria</taxon>
        <taxon>Pseudomonadati</taxon>
        <taxon>Pseudomonadota</taxon>
        <taxon>Gammaproteobacteria</taxon>
        <taxon>Alteromonadales</taxon>
        <taxon>Pseudoalteromonadaceae</taxon>
        <taxon>Pseudoalteromonas</taxon>
    </lineage>
</organism>
<evidence type="ECO:0000259" key="15">
    <source>
        <dbReference type="PROSITE" id="PS50109"/>
    </source>
</evidence>
<proteinExistence type="predicted"/>
<evidence type="ECO:0000313" key="17">
    <source>
        <dbReference type="Proteomes" id="UP000265938"/>
    </source>
</evidence>
<dbReference type="CDD" id="cd00082">
    <property type="entry name" value="HisKA"/>
    <property type="match status" value="1"/>
</dbReference>
<keyword evidence="8" id="KW-0547">Nucleotide-binding</keyword>
<dbReference type="AlphaFoldDB" id="A0A3A3EMF0"/>
<evidence type="ECO:0000256" key="1">
    <source>
        <dbReference type="ARBA" id="ARBA00000085"/>
    </source>
</evidence>
<dbReference type="InterPro" id="IPR005467">
    <property type="entry name" value="His_kinase_dom"/>
</dbReference>
<evidence type="ECO:0000256" key="3">
    <source>
        <dbReference type="ARBA" id="ARBA00012438"/>
    </source>
</evidence>
<accession>A0A3A3EMF0</accession>
<dbReference type="SUPFAM" id="SSF47384">
    <property type="entry name" value="Homodimeric domain of signal transducing histidine kinase"/>
    <property type="match status" value="1"/>
</dbReference>
<evidence type="ECO:0000256" key="2">
    <source>
        <dbReference type="ARBA" id="ARBA00004651"/>
    </source>
</evidence>
<keyword evidence="6" id="KW-0808">Transferase</keyword>
<dbReference type="Gene3D" id="1.10.287.130">
    <property type="match status" value="1"/>
</dbReference>
<evidence type="ECO:0000256" key="5">
    <source>
        <dbReference type="ARBA" id="ARBA00022553"/>
    </source>
</evidence>
<feature type="transmembrane region" description="Helical" evidence="14">
    <location>
        <begin position="172"/>
        <end position="196"/>
    </location>
</feature>
<dbReference type="Proteomes" id="UP000265938">
    <property type="component" value="Unassembled WGS sequence"/>
</dbReference>
<keyword evidence="9 16" id="KW-0418">Kinase</keyword>
<keyword evidence="12" id="KW-0902">Two-component regulatory system</keyword>
<dbReference type="SUPFAM" id="SSF55874">
    <property type="entry name" value="ATPase domain of HSP90 chaperone/DNA topoisomerase II/histidine kinase"/>
    <property type="match status" value="1"/>
</dbReference>
<keyword evidence="11 14" id="KW-1133">Transmembrane helix</keyword>
<keyword evidence="10" id="KW-0067">ATP-binding</keyword>
<sequence>MKSIRSKLVVTLSIAITGLVLSILLATDIAVDSWVDNEFNRGLHSKAGMLMTLVHEDEEGLAFNFSSEFMPEFDGQLEPEYFQMWTEEGVFTRSQSLNLFALKNLKFEELKLGETKIMSTQLPDGRDGRIIYTRFQPQLDSHSHRNFYDGVSRPHHTTLTLAYAASSEEVDFILWLIDVIFIVTTVTVIVFIRLFVRKSVDSSLAPLNKLNRDISRISIADKNAVITIKEPVKELQPIVDNLNAFIQENRQLYFREKRLTSDIAHELKTPIAELINMAEVAIRFPNEKEFEADFKPEVLKISQRLKSIVSNLLLLHKYSDEALPKQDACDLNQVILRTLEKCDLERIKFEFQDDIPAIVSNLFALESIITNLVNNAKQYSPDKSIVTVCTLLNKEDKLQFTVTNELKVPLTEEDLSQLFDPLWQKDSARTSNDNFGLGLSIAKSLSKAIDAELQVSLSGQNITFSLIIS</sequence>
<dbReference type="PROSITE" id="PS50109">
    <property type="entry name" value="HIS_KIN"/>
    <property type="match status" value="1"/>
</dbReference>
<dbReference type="InterPro" id="IPR003594">
    <property type="entry name" value="HATPase_dom"/>
</dbReference>
<evidence type="ECO:0000256" key="13">
    <source>
        <dbReference type="ARBA" id="ARBA00023136"/>
    </source>
</evidence>
<protein>
    <recommendedName>
        <fullName evidence="3">histidine kinase</fullName>
        <ecNumber evidence="3">2.7.13.3</ecNumber>
    </recommendedName>
</protein>
<dbReference type="Pfam" id="PF00512">
    <property type="entry name" value="HisKA"/>
    <property type="match status" value="1"/>
</dbReference>
<evidence type="ECO:0000256" key="9">
    <source>
        <dbReference type="ARBA" id="ARBA00022777"/>
    </source>
</evidence>
<dbReference type="EC" id="2.7.13.3" evidence="3"/>
<gene>
    <name evidence="16" type="ORF">D4741_04370</name>
</gene>
<dbReference type="GO" id="GO:0005886">
    <property type="term" value="C:plasma membrane"/>
    <property type="evidence" value="ECO:0007669"/>
    <property type="project" value="UniProtKB-SubCell"/>
</dbReference>
<keyword evidence="7 14" id="KW-0812">Transmembrane</keyword>
<evidence type="ECO:0000256" key="14">
    <source>
        <dbReference type="SAM" id="Phobius"/>
    </source>
</evidence>
<dbReference type="GO" id="GO:0000155">
    <property type="term" value="F:phosphorelay sensor kinase activity"/>
    <property type="evidence" value="ECO:0007669"/>
    <property type="project" value="InterPro"/>
</dbReference>
<comment type="subcellular location">
    <subcellularLocation>
        <location evidence="2">Cell membrane</location>
        <topology evidence="2">Multi-pass membrane protein</topology>
    </subcellularLocation>
</comment>
<name>A0A3A3EMF0_9GAMM</name>
<evidence type="ECO:0000256" key="11">
    <source>
        <dbReference type="ARBA" id="ARBA00022989"/>
    </source>
</evidence>
<dbReference type="GO" id="GO:0005524">
    <property type="term" value="F:ATP binding"/>
    <property type="evidence" value="ECO:0007669"/>
    <property type="project" value="UniProtKB-KW"/>
</dbReference>
<evidence type="ECO:0000256" key="4">
    <source>
        <dbReference type="ARBA" id="ARBA00022475"/>
    </source>
</evidence>
<dbReference type="InterPro" id="IPR036097">
    <property type="entry name" value="HisK_dim/P_sf"/>
</dbReference>
<comment type="caution">
    <text evidence="16">The sequence shown here is derived from an EMBL/GenBank/DDBJ whole genome shotgun (WGS) entry which is preliminary data.</text>
</comment>
<evidence type="ECO:0000256" key="7">
    <source>
        <dbReference type="ARBA" id="ARBA00022692"/>
    </source>
</evidence>
<dbReference type="PANTHER" id="PTHR45528:SF1">
    <property type="entry name" value="SENSOR HISTIDINE KINASE CPXA"/>
    <property type="match status" value="1"/>
</dbReference>
<feature type="domain" description="Histidine kinase" evidence="15">
    <location>
        <begin position="262"/>
        <end position="469"/>
    </location>
</feature>
<keyword evidence="5" id="KW-0597">Phosphoprotein</keyword>
<evidence type="ECO:0000256" key="6">
    <source>
        <dbReference type="ARBA" id="ARBA00022679"/>
    </source>
</evidence>
<evidence type="ECO:0000256" key="12">
    <source>
        <dbReference type="ARBA" id="ARBA00023012"/>
    </source>
</evidence>
<dbReference type="SMART" id="SM00387">
    <property type="entry name" value="HATPase_c"/>
    <property type="match status" value="1"/>
</dbReference>
<evidence type="ECO:0000256" key="8">
    <source>
        <dbReference type="ARBA" id="ARBA00022741"/>
    </source>
</evidence>
<dbReference type="RefSeq" id="WP_119852118.1">
    <property type="nucleotide sequence ID" value="NZ_QYSE01000001.1"/>
</dbReference>
<evidence type="ECO:0000256" key="10">
    <source>
        <dbReference type="ARBA" id="ARBA00022840"/>
    </source>
</evidence>
<dbReference type="Gene3D" id="3.30.565.10">
    <property type="entry name" value="Histidine kinase-like ATPase, C-terminal domain"/>
    <property type="match status" value="1"/>
</dbReference>
<keyword evidence="13 14" id="KW-0472">Membrane</keyword>
<reference evidence="16 17" key="1">
    <citation type="submission" date="2018-09" db="EMBL/GenBank/DDBJ databases">
        <title>Identification of marine bacteria producing industrial enzymes.</title>
        <authorList>
            <person name="Cheng T.H."/>
            <person name="Saidin J."/>
            <person name="Muhd D.D."/>
            <person name="Isa M.N.M."/>
            <person name="Bakar M.F.A."/>
            <person name="Ismail N."/>
        </authorList>
    </citation>
    <scope>NUCLEOTIDE SEQUENCE [LARGE SCALE GENOMIC DNA]</scope>
    <source>
        <strain evidence="16 17">MNAD 1.6</strain>
    </source>
</reference>
<dbReference type="InterPro" id="IPR003661">
    <property type="entry name" value="HisK_dim/P_dom"/>
</dbReference>
<dbReference type="Pfam" id="PF02518">
    <property type="entry name" value="HATPase_c"/>
    <property type="match status" value="1"/>
</dbReference>
<comment type="catalytic activity">
    <reaction evidence="1">
        <text>ATP + protein L-histidine = ADP + protein N-phospho-L-histidine.</text>
        <dbReference type="EC" id="2.7.13.3"/>
    </reaction>
</comment>
<dbReference type="InterPro" id="IPR050398">
    <property type="entry name" value="HssS/ArlS-like"/>
</dbReference>
<keyword evidence="4" id="KW-1003">Cell membrane</keyword>
<dbReference type="SMART" id="SM00388">
    <property type="entry name" value="HisKA"/>
    <property type="match status" value="1"/>
</dbReference>
<dbReference type="EMBL" id="QYSE01000001">
    <property type="protein sequence ID" value="RJF37319.1"/>
    <property type="molecule type" value="Genomic_DNA"/>
</dbReference>
<dbReference type="InterPro" id="IPR036890">
    <property type="entry name" value="HATPase_C_sf"/>
</dbReference>